<dbReference type="GO" id="GO:0003676">
    <property type="term" value="F:nucleic acid binding"/>
    <property type="evidence" value="ECO:0007669"/>
    <property type="project" value="InterPro"/>
</dbReference>
<dbReference type="Gene3D" id="1.10.340.70">
    <property type="match status" value="1"/>
</dbReference>
<evidence type="ECO:0000256" key="7">
    <source>
        <dbReference type="ARBA" id="ARBA00022918"/>
    </source>
</evidence>
<name>A0A6L2K038_TANCI</name>
<feature type="compositionally biased region" description="Basic and acidic residues" evidence="9">
    <location>
        <begin position="233"/>
        <end position="261"/>
    </location>
</feature>
<feature type="domain" description="CCHC-type" evidence="10">
    <location>
        <begin position="770"/>
        <end position="783"/>
    </location>
</feature>
<dbReference type="InterPro" id="IPR001878">
    <property type="entry name" value="Znf_CCHC"/>
</dbReference>
<dbReference type="Gene3D" id="3.30.70.270">
    <property type="match status" value="1"/>
</dbReference>
<keyword evidence="8" id="KW-0863">Zinc-finger</keyword>
<dbReference type="EMBL" id="BKCJ010001527">
    <property type="protein sequence ID" value="GEU42122.1"/>
    <property type="molecule type" value="Genomic_DNA"/>
</dbReference>
<dbReference type="GO" id="GO:0004519">
    <property type="term" value="F:endonuclease activity"/>
    <property type="evidence" value="ECO:0007669"/>
    <property type="project" value="UniProtKB-KW"/>
</dbReference>
<evidence type="ECO:0000256" key="1">
    <source>
        <dbReference type="ARBA" id="ARBA00022670"/>
    </source>
</evidence>
<dbReference type="GO" id="GO:0008270">
    <property type="term" value="F:zinc ion binding"/>
    <property type="evidence" value="ECO:0007669"/>
    <property type="project" value="UniProtKB-KW"/>
</dbReference>
<dbReference type="Pfam" id="PF00078">
    <property type="entry name" value="RVT_1"/>
    <property type="match status" value="1"/>
</dbReference>
<protein>
    <submittedName>
        <fullName evidence="11">Retrotransposable element Tf2</fullName>
    </submittedName>
</protein>
<accession>A0A6L2K038</accession>
<dbReference type="GO" id="GO:0008233">
    <property type="term" value="F:peptidase activity"/>
    <property type="evidence" value="ECO:0007669"/>
    <property type="project" value="UniProtKB-KW"/>
</dbReference>
<dbReference type="InterPro" id="IPR000477">
    <property type="entry name" value="RT_dom"/>
</dbReference>
<dbReference type="PROSITE" id="PS50158">
    <property type="entry name" value="ZF_CCHC"/>
    <property type="match status" value="1"/>
</dbReference>
<dbReference type="Gene3D" id="4.10.60.10">
    <property type="entry name" value="Zinc finger, CCHC-type"/>
    <property type="match status" value="1"/>
</dbReference>
<evidence type="ECO:0000256" key="4">
    <source>
        <dbReference type="ARBA" id="ARBA00022722"/>
    </source>
</evidence>
<dbReference type="GO" id="GO:0006508">
    <property type="term" value="P:proteolysis"/>
    <property type="evidence" value="ECO:0007669"/>
    <property type="project" value="UniProtKB-KW"/>
</dbReference>
<keyword evidence="4" id="KW-0540">Nuclease</keyword>
<dbReference type="SUPFAM" id="SSF56672">
    <property type="entry name" value="DNA/RNA polymerases"/>
    <property type="match status" value="1"/>
</dbReference>
<keyword evidence="5" id="KW-0255">Endonuclease</keyword>
<dbReference type="InterPro" id="IPR043128">
    <property type="entry name" value="Rev_trsase/Diguanyl_cyclase"/>
</dbReference>
<gene>
    <name evidence="11" type="ORF">Tci_014100</name>
</gene>
<proteinExistence type="predicted"/>
<organism evidence="11">
    <name type="scientific">Tanacetum cinerariifolium</name>
    <name type="common">Dalmatian daisy</name>
    <name type="synonym">Chrysanthemum cinerariifolium</name>
    <dbReference type="NCBI Taxonomy" id="118510"/>
    <lineage>
        <taxon>Eukaryota</taxon>
        <taxon>Viridiplantae</taxon>
        <taxon>Streptophyta</taxon>
        <taxon>Embryophyta</taxon>
        <taxon>Tracheophyta</taxon>
        <taxon>Spermatophyta</taxon>
        <taxon>Magnoliopsida</taxon>
        <taxon>eudicotyledons</taxon>
        <taxon>Gunneridae</taxon>
        <taxon>Pentapetalae</taxon>
        <taxon>asterids</taxon>
        <taxon>campanulids</taxon>
        <taxon>Asterales</taxon>
        <taxon>Asteraceae</taxon>
        <taxon>Asteroideae</taxon>
        <taxon>Anthemideae</taxon>
        <taxon>Anthemidinae</taxon>
        <taxon>Tanacetum</taxon>
    </lineage>
</organism>
<dbReference type="InterPro" id="IPR053134">
    <property type="entry name" value="RNA-dir_DNA_polymerase"/>
</dbReference>
<dbReference type="AlphaFoldDB" id="A0A6L2K038"/>
<evidence type="ECO:0000256" key="6">
    <source>
        <dbReference type="ARBA" id="ARBA00022801"/>
    </source>
</evidence>
<dbReference type="Gene3D" id="3.10.10.10">
    <property type="entry name" value="HIV Type 1 Reverse Transcriptase, subunit A, domain 1"/>
    <property type="match status" value="1"/>
</dbReference>
<comment type="caution">
    <text evidence="11">The sequence shown here is derived from an EMBL/GenBank/DDBJ whole genome shotgun (WGS) entry which is preliminary data.</text>
</comment>
<keyword evidence="8" id="KW-0479">Metal-binding</keyword>
<keyword evidence="6" id="KW-0378">Hydrolase</keyword>
<keyword evidence="3" id="KW-0548">Nucleotidyltransferase</keyword>
<evidence type="ECO:0000256" key="5">
    <source>
        <dbReference type="ARBA" id="ARBA00022759"/>
    </source>
</evidence>
<sequence length="1145" mass="131323">MTGNISYLTDFKEFDGGRSTTNIVEFDIGQEDDKFWRTASTITLENREIKLNAIVDGQDKTITEESVRRHLKLVDDDGISTLPTTEIFELLALMGKTKTRTRRMGIRIPQSNVPSSVANEAITKEMHDVLERATTTASSLEADPIQARPERLSNLPNEPPLREGNTSRSREGSMQLLELMDICTKLSNKVTALENELKSTKAVYNKALITLTKRVKKLEKKLKHKRRNAVVDSSKDEEASLDKEDSPKQGRMIEEINKDENVNLVKSSNASPQKDNDEITLAKTLVNIKKNAAKDKEEERESLSIKERSRLLTEFIDQRKKMLASKRAKEKRNKPPTQAQQRTYMSNYNKNIGGYILKQLKQYSFEEIKMLFDRTMKSIRKFVSMESEGQIADSKAGEGCSKEGKCLKRPVEEELGHEQQKKQKEIYTEGTRQYSKIIRVENIIEVHQFFVDMIKDFDREDLVKLYNLVKERFSSSTPTEDKEIALWVELKRLFKPDELVKMPPKRTATTTPMTDAIIKALIAQGIATALAEYEANRGSRNGDDSHDSGSGRRRDNCTVACQIKFATCTLLGNAVTCRNYHVKTVSHNAAYGMPWKTLKKMMTDKYCPRGEIKKLEIKPWNLKESDEVEKYVGGLPNRIQGSVMASKPKTVQDAIEFSNELMDQKICTFADCQAENKRQFDDNTRNNQTLQQPFKRQNVARAYTAGPGKKKEYGGSQLVCTKCNYHHNGQCAPRCNNCKKFVHLAYDYRSLAATANNKRALMVNKRVVTCFKCGVQGNYKKDCLKLKSNNCGNQARNIEATARAYAVGYVGKNLNANVVTNHDYNVELGEEKIIRVNTIIRAKYHAVIVCDEKIVRIPFGNEILNGAPVLFIKKKDGSFRMCIDYQELNKLTVKNYYPLPRINDLFDQLQGSNVYLKIDLRSSYHQLRVCEEDIPKTAFRTRYGHYEFQVMPFGLTNAPAVFMDLMNMCKQEHEEHLKLILELLKKEEFDYDFEIRYHPRKANVVADALSRKERIKPLQGIRKPRKEKLEPRADGTLCLNNRSRLPCFGDLRTLIMHKSYKSKYSVHSGSDKMYQDMQKLCWWPNMKADIATYVSKCLTCLKVKAEHQKPSGLLVQPEIPQWKWENITMDFITKLPRTSSGYHTI</sequence>
<dbReference type="InterPro" id="IPR043502">
    <property type="entry name" value="DNA/RNA_pol_sf"/>
</dbReference>
<feature type="region of interest" description="Disordered" evidence="9">
    <location>
        <begin position="134"/>
        <end position="172"/>
    </location>
</feature>
<reference evidence="11" key="1">
    <citation type="journal article" date="2019" name="Sci. Rep.">
        <title>Draft genome of Tanacetum cinerariifolium, the natural source of mosquito coil.</title>
        <authorList>
            <person name="Yamashiro T."/>
            <person name="Shiraishi A."/>
            <person name="Satake H."/>
            <person name="Nakayama K."/>
        </authorList>
    </citation>
    <scope>NUCLEOTIDE SEQUENCE</scope>
</reference>
<evidence type="ECO:0000313" key="11">
    <source>
        <dbReference type="EMBL" id="GEU42122.1"/>
    </source>
</evidence>
<keyword evidence="2" id="KW-0808">Transferase</keyword>
<dbReference type="FunFam" id="3.10.10.10:FF:000007">
    <property type="entry name" value="Retrovirus-related Pol polyprotein from transposon 17.6-like Protein"/>
    <property type="match status" value="1"/>
</dbReference>
<keyword evidence="7" id="KW-0695">RNA-directed DNA polymerase</keyword>
<evidence type="ECO:0000256" key="3">
    <source>
        <dbReference type="ARBA" id="ARBA00022695"/>
    </source>
</evidence>
<dbReference type="PANTHER" id="PTHR24559">
    <property type="entry name" value="TRANSPOSON TY3-I GAG-POL POLYPROTEIN"/>
    <property type="match status" value="1"/>
</dbReference>
<keyword evidence="1" id="KW-0645">Protease</keyword>
<dbReference type="GO" id="GO:0003964">
    <property type="term" value="F:RNA-directed DNA polymerase activity"/>
    <property type="evidence" value="ECO:0007669"/>
    <property type="project" value="UniProtKB-KW"/>
</dbReference>
<feature type="region of interest" description="Disordered" evidence="9">
    <location>
        <begin position="220"/>
        <end position="262"/>
    </location>
</feature>
<evidence type="ECO:0000259" key="10">
    <source>
        <dbReference type="PROSITE" id="PS50158"/>
    </source>
</evidence>
<evidence type="ECO:0000256" key="9">
    <source>
        <dbReference type="SAM" id="MobiDB-lite"/>
    </source>
</evidence>
<dbReference type="PANTHER" id="PTHR24559:SF427">
    <property type="entry name" value="RNA-DIRECTED DNA POLYMERASE"/>
    <property type="match status" value="1"/>
</dbReference>
<dbReference type="CDD" id="cd01647">
    <property type="entry name" value="RT_LTR"/>
    <property type="match status" value="1"/>
</dbReference>
<evidence type="ECO:0000256" key="2">
    <source>
        <dbReference type="ARBA" id="ARBA00022679"/>
    </source>
</evidence>
<keyword evidence="8" id="KW-0862">Zinc</keyword>
<evidence type="ECO:0000256" key="8">
    <source>
        <dbReference type="PROSITE-ProRule" id="PRU00047"/>
    </source>
</evidence>
<dbReference type="Pfam" id="PF17921">
    <property type="entry name" value="Integrase_H2C2"/>
    <property type="match status" value="1"/>
</dbReference>
<dbReference type="InterPro" id="IPR041588">
    <property type="entry name" value="Integrase_H2C2"/>
</dbReference>